<dbReference type="RefSeq" id="WP_108857086.1">
    <property type="nucleotide sequence ID" value="NZ_OMOI01000001.1"/>
</dbReference>
<dbReference type="SUPFAM" id="SSF53795">
    <property type="entry name" value="PEP carboxykinase-like"/>
    <property type="match status" value="1"/>
</dbReference>
<evidence type="ECO:0008006" key="3">
    <source>
        <dbReference type="Google" id="ProtNLM"/>
    </source>
</evidence>
<dbReference type="Gene3D" id="1.10.10.1150">
    <property type="entry name" value="Coenzyme PQQ synthesis protein D (PqqD)"/>
    <property type="match status" value="1"/>
</dbReference>
<dbReference type="InterPro" id="IPR027417">
    <property type="entry name" value="P-loop_NTPase"/>
</dbReference>
<dbReference type="Pfam" id="PF05402">
    <property type="entry name" value="PqqD"/>
    <property type="match status" value="1"/>
</dbReference>
<dbReference type="EMBL" id="OMOI01000001">
    <property type="protein sequence ID" value="SPF77131.1"/>
    <property type="molecule type" value="Genomic_DNA"/>
</dbReference>
<dbReference type="Gene3D" id="3.40.50.300">
    <property type="entry name" value="P-loop containing nucleotide triphosphate hydrolases"/>
    <property type="match status" value="1"/>
</dbReference>
<name>A0A2R8AM90_9RHOB</name>
<protein>
    <recommendedName>
        <fullName evidence="3">PqqD family peptide modification chaperone</fullName>
    </recommendedName>
</protein>
<dbReference type="InterPro" id="IPR008792">
    <property type="entry name" value="PQQD"/>
</dbReference>
<dbReference type="InterPro" id="IPR041881">
    <property type="entry name" value="PqqD_sf"/>
</dbReference>
<reference evidence="1 2" key="1">
    <citation type="submission" date="2018-03" db="EMBL/GenBank/DDBJ databases">
        <authorList>
            <person name="Keele B.F."/>
        </authorList>
    </citation>
    <scope>NUCLEOTIDE SEQUENCE [LARGE SCALE GENOMIC DNA]</scope>
    <source>
        <strain evidence="1 2">CECT 8811</strain>
    </source>
</reference>
<gene>
    <name evidence="1" type="ORF">ALP8811_02154</name>
</gene>
<dbReference type="OrthoDB" id="5771032at2"/>
<accession>A0A2R8AM90</accession>
<dbReference type="Proteomes" id="UP000244911">
    <property type="component" value="Unassembled WGS sequence"/>
</dbReference>
<proteinExistence type="predicted"/>
<dbReference type="AlphaFoldDB" id="A0A2R8AM90"/>
<sequence>MISDKWERNVVEPQYVQLDGLEHPVALENADEIAAMLPAALSSWPHRILSTPPPEPPFITVRPAGQDRWNVLHADQPDAPRIWDGVNTVCDIVAEMAWERLRSDPDLFCLHAAAIDFNGRLVAMPNARRAGKSTLAIALARLGRPLYSDDFLPVRVDAETQTCEGIANGIQPRLRLPLPEGFSDAFHAEVAQDPGPSNRQYKYLSNAPVATWGETLPLGAMVMLERCEEPRPPCLSTMAREDALASLITQNFARTRHAGAILRSIDLLSRNLPIFRLSYHCAEEAAEYLSAHPDLATLPAAQLTEFAQDDRQAPLDQLARPAANFVKELRYEQAAGVTESAVGDECFLADGSGIGIFRLNPVSAAIWTLLEEPTDHGEVVEILTAAFPDVAVEQIAADCENLMRGLARAHLIVPRSQDMAAQ</sequence>
<organism evidence="1 2">
    <name type="scientific">Aliiroseovarius pelagivivens</name>
    <dbReference type="NCBI Taxonomy" id="1639690"/>
    <lineage>
        <taxon>Bacteria</taxon>
        <taxon>Pseudomonadati</taxon>
        <taxon>Pseudomonadota</taxon>
        <taxon>Alphaproteobacteria</taxon>
        <taxon>Rhodobacterales</taxon>
        <taxon>Paracoccaceae</taxon>
        <taxon>Aliiroseovarius</taxon>
    </lineage>
</organism>
<evidence type="ECO:0000313" key="1">
    <source>
        <dbReference type="EMBL" id="SPF77131.1"/>
    </source>
</evidence>
<evidence type="ECO:0000313" key="2">
    <source>
        <dbReference type="Proteomes" id="UP000244911"/>
    </source>
</evidence>
<keyword evidence="2" id="KW-1185">Reference proteome</keyword>